<keyword evidence="3" id="KW-1185">Reference proteome</keyword>
<dbReference type="AlphaFoldDB" id="A0A1Y2K8V9"/>
<sequence>MSAEPVILIHGLWMAGAEMTLLGSRLADAGFATTRFRYPSTQKGILQHADALAEAVRQNAGPRAPHLVCHSLGGLVAVTMLQRHPELPVGRVVALGSPLRGSWMARRLARHGWGARMLGFSYESALKNGVKPPVPVGIEMGSIAGTLSVIGANKIFRGLPEPSDGTVSLAETHLEGVADHATVRATHMGLLLSTTAAEQTEWFLRGGSFAE</sequence>
<dbReference type="Proteomes" id="UP000194003">
    <property type="component" value="Unassembled WGS sequence"/>
</dbReference>
<evidence type="ECO:0000313" key="2">
    <source>
        <dbReference type="EMBL" id="OSM07181.1"/>
    </source>
</evidence>
<dbReference type="InterPro" id="IPR029058">
    <property type="entry name" value="AB_hydrolase_fold"/>
</dbReference>
<dbReference type="EMBL" id="LVJN01000015">
    <property type="protein sequence ID" value="OSM07181.1"/>
    <property type="molecule type" value="Genomic_DNA"/>
</dbReference>
<accession>A0A1Y2K8V9</accession>
<dbReference type="PANTHER" id="PTHR37946">
    <property type="entry name" value="SLL1969 PROTEIN"/>
    <property type="match status" value="1"/>
</dbReference>
<evidence type="ECO:0000259" key="1">
    <source>
        <dbReference type="Pfam" id="PF12697"/>
    </source>
</evidence>
<reference evidence="2 3" key="1">
    <citation type="journal article" date="2016" name="BMC Genomics">
        <title>Combined genomic and structural analyses of a cultured magnetotactic bacterium reveals its niche adaptation to a dynamic environment.</title>
        <authorList>
            <person name="Araujo A.C."/>
            <person name="Morillo V."/>
            <person name="Cypriano J."/>
            <person name="Teixeira L.C."/>
            <person name="Leao P."/>
            <person name="Lyra S."/>
            <person name="Almeida L.G."/>
            <person name="Bazylinski D.A."/>
            <person name="Vasconcellos A.T."/>
            <person name="Abreu F."/>
            <person name="Lins U."/>
        </authorList>
    </citation>
    <scope>NUCLEOTIDE SEQUENCE [LARGE SCALE GENOMIC DNA]</scope>
    <source>
        <strain evidence="2 3">IT-1</strain>
    </source>
</reference>
<evidence type="ECO:0000313" key="3">
    <source>
        <dbReference type="Proteomes" id="UP000194003"/>
    </source>
</evidence>
<dbReference type="Pfam" id="PF12697">
    <property type="entry name" value="Abhydrolase_6"/>
    <property type="match status" value="1"/>
</dbReference>
<name>A0A1Y2K8V9_9PROT</name>
<comment type="caution">
    <text evidence="2">The sequence shown here is derived from an EMBL/GenBank/DDBJ whole genome shotgun (WGS) entry which is preliminary data.</text>
</comment>
<dbReference type="PANTHER" id="PTHR37946:SF1">
    <property type="entry name" value="SLL1969 PROTEIN"/>
    <property type="match status" value="1"/>
</dbReference>
<dbReference type="InterPro" id="IPR000073">
    <property type="entry name" value="AB_hydrolase_1"/>
</dbReference>
<proteinExistence type="predicted"/>
<dbReference type="Gene3D" id="3.40.50.1820">
    <property type="entry name" value="alpha/beta hydrolase"/>
    <property type="match status" value="1"/>
</dbReference>
<protein>
    <submittedName>
        <fullName evidence="2">Putative PGAP1 family protein</fullName>
    </submittedName>
</protein>
<organism evidence="2 3">
    <name type="scientific">Magnetofaba australis IT-1</name>
    <dbReference type="NCBI Taxonomy" id="1434232"/>
    <lineage>
        <taxon>Bacteria</taxon>
        <taxon>Pseudomonadati</taxon>
        <taxon>Pseudomonadota</taxon>
        <taxon>Magnetococcia</taxon>
        <taxon>Magnetococcales</taxon>
        <taxon>Magnetococcaceae</taxon>
        <taxon>Magnetofaba</taxon>
    </lineage>
</organism>
<feature type="domain" description="AB hydrolase-1" evidence="1">
    <location>
        <begin position="6"/>
        <end position="111"/>
    </location>
</feature>
<gene>
    <name evidence="2" type="ORF">MAIT1_03895</name>
</gene>
<dbReference type="SUPFAM" id="SSF53474">
    <property type="entry name" value="alpha/beta-Hydrolases"/>
    <property type="match status" value="1"/>
</dbReference>
<dbReference type="STRING" id="1434232.MAIT1_03895"/>